<dbReference type="Pfam" id="PF13041">
    <property type="entry name" value="PPR_2"/>
    <property type="match status" value="2"/>
</dbReference>
<dbReference type="InterPro" id="IPR011990">
    <property type="entry name" value="TPR-like_helical_dom_sf"/>
</dbReference>
<dbReference type="GO" id="GO:0009451">
    <property type="term" value="P:RNA modification"/>
    <property type="evidence" value="ECO:0007669"/>
    <property type="project" value="InterPro"/>
</dbReference>
<dbReference type="Pfam" id="PF20431">
    <property type="entry name" value="E_motif"/>
    <property type="match status" value="1"/>
</dbReference>
<dbReference type="PANTHER" id="PTHR47926:SF373">
    <property type="entry name" value="TETRATRICOPEPTIDE-LIKE HELICAL DOMAIN SUPERFAMILY, DYW DOMAIN-CONTAINING PROTEIN"/>
    <property type="match status" value="1"/>
</dbReference>
<evidence type="ECO:0000313" key="5">
    <source>
        <dbReference type="EMBL" id="KAJ8572707.1"/>
    </source>
</evidence>
<dbReference type="OrthoDB" id="185373at2759"/>
<sequence length="589" mass="66423">MSSFSPTFPNSTPNWVPMVMFSTCSTKCNVTSDAFVYPILIKAAGKCGVVFHAHCIRMGHDWDRFIRNAIIDMYGKFGPLEFARELFDEIPERAVADWNAMISGYWNWGNEVEARGLSDLMPEKNMVTWTAMVTGYSRRKDLEKAGKKIFDELGTYKNLVTRNAMISAYARVGDLASARELFDKMPQKNVISWNSIIAGYAQNGQSKVAIDLFKDMIAKDVLPDEVTMVRVISACGHLGALEFGNWAVNFLEKHQIKLSISGYNALIFMYSKCGNMKDAEEVFQSMEARDVISYKTLITGFAAYGNAIEAVELSWKMKKENIEPDRITYIGLLTACSHGGLLEEGQRIFDSIKDPDSDHYACMVDLLIRNGKLDESKCLIGSMAMHPRAGVYGSLLHASRVHKRIDLGEFAASKLFEIEPENSGNYVLLSNIYASAARWEDVERVRGLMTIGGVKKTTGWSWVEHEGEMHKFIVGDRSHERSADIYRVLSETEKKMRLAGYMADMSCVLKYVEEEEMVGAHSEKMAVAYALLVTEPHSVTRVVKNLRICRDCHTAIKIISKLGGREIIVRDNNRFHCFSEGHCSCKDYW</sequence>
<dbReference type="InterPro" id="IPR002885">
    <property type="entry name" value="PPR_rpt"/>
</dbReference>
<dbReference type="NCBIfam" id="TIGR00756">
    <property type="entry name" value="PPR"/>
    <property type="match status" value="3"/>
</dbReference>
<proteinExistence type="inferred from homology"/>
<dbReference type="Pfam" id="PF14432">
    <property type="entry name" value="DYW_deaminase"/>
    <property type="match status" value="1"/>
</dbReference>
<comment type="similarity">
    <text evidence="1">Belongs to the PPR family. PCMP-H subfamily.</text>
</comment>
<dbReference type="Pfam" id="PF13812">
    <property type="entry name" value="PPR_3"/>
    <property type="match status" value="1"/>
</dbReference>
<gene>
    <name evidence="5" type="ORF">K7X08_009218</name>
</gene>
<dbReference type="Gene3D" id="1.25.40.10">
    <property type="entry name" value="Tetratricopeptide repeat domain"/>
    <property type="match status" value="3"/>
</dbReference>
<reference evidence="6" key="1">
    <citation type="journal article" date="2023" name="Proc. Natl. Acad. Sci. U.S.A.">
        <title>Genomic and structural basis for evolution of tropane alkaloid biosynthesis.</title>
        <authorList>
            <person name="Wanga Y.-J."/>
            <person name="Taina T."/>
            <person name="Yua J.-Y."/>
            <person name="Lia J."/>
            <person name="Xua B."/>
            <person name="Chenc J."/>
            <person name="D'Auriad J.C."/>
            <person name="Huanga J.-P."/>
            <person name="Huanga S.-X."/>
        </authorList>
    </citation>
    <scope>NUCLEOTIDE SEQUENCE [LARGE SCALE GENOMIC DNA]</scope>
    <source>
        <strain evidence="6">cv. KIB-2019</strain>
    </source>
</reference>
<evidence type="ECO:0000256" key="3">
    <source>
        <dbReference type="PROSITE-ProRule" id="PRU00708"/>
    </source>
</evidence>
<dbReference type="EMBL" id="JAJAGQ010000001">
    <property type="protein sequence ID" value="KAJ8572707.1"/>
    <property type="molecule type" value="Genomic_DNA"/>
</dbReference>
<feature type="repeat" description="PPR" evidence="3">
    <location>
        <begin position="189"/>
        <end position="223"/>
    </location>
</feature>
<feature type="domain" description="DYW" evidence="4">
    <location>
        <begin position="500"/>
        <end position="589"/>
    </location>
</feature>
<dbReference type="Pfam" id="PF01535">
    <property type="entry name" value="PPR"/>
    <property type="match status" value="3"/>
</dbReference>
<dbReference type="Proteomes" id="UP001152561">
    <property type="component" value="Unassembled WGS sequence"/>
</dbReference>
<evidence type="ECO:0000256" key="1">
    <source>
        <dbReference type="ARBA" id="ARBA00006643"/>
    </source>
</evidence>
<evidence type="ECO:0000259" key="4">
    <source>
        <dbReference type="Pfam" id="PF14432"/>
    </source>
</evidence>
<name>A0A9Q1RTE7_9SOLA</name>
<dbReference type="InterPro" id="IPR032867">
    <property type="entry name" value="DYW_dom"/>
</dbReference>
<keyword evidence="2" id="KW-0677">Repeat</keyword>
<comment type="caution">
    <text evidence="5">The sequence shown here is derived from an EMBL/GenBank/DDBJ whole genome shotgun (WGS) entry which is preliminary data.</text>
</comment>
<dbReference type="InterPro" id="IPR046960">
    <property type="entry name" value="PPR_At4g14850-like_plant"/>
</dbReference>
<dbReference type="PANTHER" id="PTHR47926">
    <property type="entry name" value="PENTATRICOPEPTIDE REPEAT-CONTAINING PROTEIN"/>
    <property type="match status" value="1"/>
</dbReference>
<feature type="repeat" description="PPR" evidence="3">
    <location>
        <begin position="158"/>
        <end position="188"/>
    </location>
</feature>
<evidence type="ECO:0000256" key="2">
    <source>
        <dbReference type="ARBA" id="ARBA00022737"/>
    </source>
</evidence>
<keyword evidence="6" id="KW-1185">Reference proteome</keyword>
<accession>A0A9Q1RTE7</accession>
<feature type="repeat" description="PPR" evidence="3">
    <location>
        <begin position="259"/>
        <end position="293"/>
    </location>
</feature>
<dbReference type="GO" id="GO:0003723">
    <property type="term" value="F:RNA binding"/>
    <property type="evidence" value="ECO:0007669"/>
    <property type="project" value="InterPro"/>
</dbReference>
<dbReference type="GO" id="GO:0008270">
    <property type="term" value="F:zinc ion binding"/>
    <property type="evidence" value="ECO:0007669"/>
    <property type="project" value="InterPro"/>
</dbReference>
<protein>
    <recommendedName>
        <fullName evidence="4">DYW domain-containing protein</fullName>
    </recommendedName>
</protein>
<dbReference type="InterPro" id="IPR046848">
    <property type="entry name" value="E_motif"/>
</dbReference>
<evidence type="ECO:0000313" key="6">
    <source>
        <dbReference type="Proteomes" id="UP001152561"/>
    </source>
</evidence>
<dbReference type="FunFam" id="1.25.40.10:FF:000333">
    <property type="entry name" value="Pentatricopeptide repeat-containing protein"/>
    <property type="match status" value="1"/>
</dbReference>
<dbReference type="PROSITE" id="PS51375">
    <property type="entry name" value="PPR"/>
    <property type="match status" value="3"/>
</dbReference>
<dbReference type="AlphaFoldDB" id="A0A9Q1RTE7"/>
<dbReference type="FunFam" id="1.25.40.10:FF:000184">
    <property type="entry name" value="Pentatricopeptide repeat-containing protein, chloroplastic"/>
    <property type="match status" value="1"/>
</dbReference>
<organism evidence="5 6">
    <name type="scientific">Anisodus acutangulus</name>
    <dbReference type="NCBI Taxonomy" id="402998"/>
    <lineage>
        <taxon>Eukaryota</taxon>
        <taxon>Viridiplantae</taxon>
        <taxon>Streptophyta</taxon>
        <taxon>Embryophyta</taxon>
        <taxon>Tracheophyta</taxon>
        <taxon>Spermatophyta</taxon>
        <taxon>Magnoliopsida</taxon>
        <taxon>eudicotyledons</taxon>
        <taxon>Gunneridae</taxon>
        <taxon>Pentapetalae</taxon>
        <taxon>asterids</taxon>
        <taxon>lamiids</taxon>
        <taxon>Solanales</taxon>
        <taxon>Solanaceae</taxon>
        <taxon>Solanoideae</taxon>
        <taxon>Hyoscyameae</taxon>
        <taxon>Anisodus</taxon>
    </lineage>
</organism>